<comment type="caution">
    <text evidence="1">The sequence shown here is derived from an EMBL/GenBank/DDBJ whole genome shotgun (WGS) entry which is preliminary data.</text>
</comment>
<reference evidence="1" key="1">
    <citation type="submission" date="2023-03" db="EMBL/GenBank/DDBJ databases">
        <title>Massive genome expansion in bonnet fungi (Mycena s.s.) driven by repeated elements and novel gene families across ecological guilds.</title>
        <authorList>
            <consortium name="Lawrence Berkeley National Laboratory"/>
            <person name="Harder C.B."/>
            <person name="Miyauchi S."/>
            <person name="Viragh M."/>
            <person name="Kuo A."/>
            <person name="Thoen E."/>
            <person name="Andreopoulos B."/>
            <person name="Lu D."/>
            <person name="Skrede I."/>
            <person name="Drula E."/>
            <person name="Henrissat B."/>
            <person name="Morin E."/>
            <person name="Kohler A."/>
            <person name="Barry K."/>
            <person name="LaButti K."/>
            <person name="Morin E."/>
            <person name="Salamov A."/>
            <person name="Lipzen A."/>
            <person name="Mereny Z."/>
            <person name="Hegedus B."/>
            <person name="Baldrian P."/>
            <person name="Stursova M."/>
            <person name="Weitz H."/>
            <person name="Taylor A."/>
            <person name="Grigoriev I.V."/>
            <person name="Nagy L.G."/>
            <person name="Martin F."/>
            <person name="Kauserud H."/>
        </authorList>
    </citation>
    <scope>NUCLEOTIDE SEQUENCE</scope>
    <source>
        <strain evidence="1">CBHHK067</strain>
    </source>
</reference>
<proteinExistence type="predicted"/>
<protein>
    <submittedName>
        <fullName evidence="1">Uncharacterized protein</fullName>
    </submittedName>
</protein>
<name>A0AAD7FVZ6_MYCRO</name>
<keyword evidence="2" id="KW-1185">Reference proteome</keyword>
<dbReference type="EMBL" id="JARKIE010000386">
    <property type="protein sequence ID" value="KAJ7646212.1"/>
    <property type="molecule type" value="Genomic_DNA"/>
</dbReference>
<accession>A0AAD7FVZ6</accession>
<evidence type="ECO:0000313" key="1">
    <source>
        <dbReference type="EMBL" id="KAJ7646212.1"/>
    </source>
</evidence>
<evidence type="ECO:0000313" key="2">
    <source>
        <dbReference type="Proteomes" id="UP001221757"/>
    </source>
</evidence>
<sequence length="251" mass="27268">MQVPLLGGDVLTPCADDARRRVDIGVVSDIFDFPLVSKPYPAGYVHDLCLIRGSELPEIISTPVLPRLTRFFQYVRAFQMRDRAIFTVRYPCIGGDKSEVRGPLLSGRTMDITSRECLLVGTQMIFGDEGDQIRNLSHAILWRSKASKHIKRTNASPHDVVAKPISQGDDLSATGYSGSVLCVGSDVASSTTPVPATAEVLCFQNFETADSGLPPSLLTYQGGFCLPDYVYASTIFMPEGIQTSTKNGDNG</sequence>
<dbReference type="AlphaFoldDB" id="A0AAD7FVZ6"/>
<dbReference type="Proteomes" id="UP001221757">
    <property type="component" value="Unassembled WGS sequence"/>
</dbReference>
<gene>
    <name evidence="1" type="ORF">B0H17DRAFT_1215778</name>
</gene>
<organism evidence="1 2">
    <name type="scientific">Mycena rosella</name>
    <name type="common">Pink bonnet</name>
    <name type="synonym">Agaricus rosellus</name>
    <dbReference type="NCBI Taxonomy" id="1033263"/>
    <lineage>
        <taxon>Eukaryota</taxon>
        <taxon>Fungi</taxon>
        <taxon>Dikarya</taxon>
        <taxon>Basidiomycota</taxon>
        <taxon>Agaricomycotina</taxon>
        <taxon>Agaricomycetes</taxon>
        <taxon>Agaricomycetidae</taxon>
        <taxon>Agaricales</taxon>
        <taxon>Marasmiineae</taxon>
        <taxon>Mycenaceae</taxon>
        <taxon>Mycena</taxon>
    </lineage>
</organism>